<dbReference type="AlphaFoldDB" id="A0AAD1Y9L6"/>
<protein>
    <submittedName>
        <fullName evidence="1">Uncharacterized protein</fullName>
    </submittedName>
</protein>
<dbReference type="EMBL" id="CAMPGE010028009">
    <property type="protein sequence ID" value="CAI2385577.1"/>
    <property type="molecule type" value="Genomic_DNA"/>
</dbReference>
<accession>A0AAD1Y9L6</accession>
<reference evidence="1" key="1">
    <citation type="submission" date="2023-07" db="EMBL/GenBank/DDBJ databases">
        <authorList>
            <consortium name="AG Swart"/>
            <person name="Singh M."/>
            <person name="Singh A."/>
            <person name="Seah K."/>
            <person name="Emmerich C."/>
        </authorList>
    </citation>
    <scope>NUCLEOTIDE SEQUENCE</scope>
    <source>
        <strain evidence="1">DP1</strain>
    </source>
</reference>
<proteinExistence type="predicted"/>
<gene>
    <name evidence="1" type="ORF">ECRASSUSDP1_LOCUS27154</name>
</gene>
<organism evidence="1 2">
    <name type="scientific">Euplotes crassus</name>
    <dbReference type="NCBI Taxonomy" id="5936"/>
    <lineage>
        <taxon>Eukaryota</taxon>
        <taxon>Sar</taxon>
        <taxon>Alveolata</taxon>
        <taxon>Ciliophora</taxon>
        <taxon>Intramacronucleata</taxon>
        <taxon>Spirotrichea</taxon>
        <taxon>Hypotrichia</taxon>
        <taxon>Euplotida</taxon>
        <taxon>Euplotidae</taxon>
        <taxon>Moneuplotes</taxon>
    </lineage>
</organism>
<sequence length="261" mass="30277">MEKKVEVLCEEQMQWQLSLLKATHQEFHQIFYEDIRLPIYSNYPNSKFIKKMIDLGLPKSLGAITLNVPSESMKDFCKLFTKPFISQVEVGNIIGNLKTVNVQNKFLPLLSRFSSMVTKRITFSMFNINEKQLKRIFSAARRTPSIEFDSCTMVFTSSSDFTRCFTRTKIQKLSFICCGPASDKRWCYFPEQFEYLICGLSTEDLQNSLQTLVVKGSEFDKAYPLRVLLKYKFDSTNFEGDFYYSLSDSDEGLPISDDSEY</sequence>
<dbReference type="Proteomes" id="UP001295684">
    <property type="component" value="Unassembled WGS sequence"/>
</dbReference>
<evidence type="ECO:0000313" key="2">
    <source>
        <dbReference type="Proteomes" id="UP001295684"/>
    </source>
</evidence>
<keyword evidence="2" id="KW-1185">Reference proteome</keyword>
<evidence type="ECO:0000313" key="1">
    <source>
        <dbReference type="EMBL" id="CAI2385577.1"/>
    </source>
</evidence>
<comment type="caution">
    <text evidence="1">The sequence shown here is derived from an EMBL/GenBank/DDBJ whole genome shotgun (WGS) entry which is preliminary data.</text>
</comment>
<name>A0AAD1Y9L6_EUPCR</name>